<proteinExistence type="predicted"/>
<dbReference type="PROSITE" id="PS51257">
    <property type="entry name" value="PROKAR_LIPOPROTEIN"/>
    <property type="match status" value="1"/>
</dbReference>
<accession>A0AAP2CL57</accession>
<dbReference type="NCBIfam" id="TIGR02145">
    <property type="entry name" value="Fib_succ_major"/>
    <property type="match status" value="1"/>
</dbReference>
<evidence type="ECO:0000313" key="3">
    <source>
        <dbReference type="Proteomes" id="UP001319104"/>
    </source>
</evidence>
<dbReference type="RefSeq" id="WP_213946125.1">
    <property type="nucleotide sequence ID" value="NZ_JAHCMY010000010.1"/>
</dbReference>
<reference evidence="2 3" key="1">
    <citation type="submission" date="2021-05" db="EMBL/GenBank/DDBJ databases">
        <authorList>
            <person name="Zhang Z.D."/>
            <person name="Osman G."/>
        </authorList>
    </citation>
    <scope>NUCLEOTIDE SEQUENCE [LARGE SCALE GENOMIC DNA]</scope>
    <source>
        <strain evidence="2 3">KCTC 32217</strain>
    </source>
</reference>
<comment type="caution">
    <text evidence="2">The sequence shown here is derived from an EMBL/GenBank/DDBJ whole genome shotgun (WGS) entry which is preliminary data.</text>
</comment>
<sequence length="457" mass="52600">MKRVFIILIIVIVSCNPFEEEKPIGMVVLRGLNLNSFDHPSPNSRTTSSEWAHLFRAQETLEFQNLASGEISYLDFDPNNFSQAYQLQLPQGEYSFQLNADGEIWEDYLPFTINGQFVLGNEDNDIILEGDTDYALLTISAELAESVLIRNGDSNKELPLSADSKYFYQYVRSDQTIELEVTERYESSILSEQLEVQGNIHYHFTLSYPEAGNVNFLELIMRDFDYEDFGREVERPFNSIVRDVEGNVYKVVKIGNQIWMAENLRSSTFCNGDELRKKDRLPDRNPGDPFVQRDHSGPAYFHVDYNPDNDEPFGLLYNDWVVIDERGVCPCDWDIPTQEDWEELISFLGGEVEAGGKMKNSSGDYWLPPFSDGATNSSRFNAIGTGYFMEYPVDPFYQRSFYNVFETASWWSSTLGEPTSANEVQPVFVSMREQVTFSSSNLDEFFDYRSIRCIKKN</sequence>
<dbReference type="AlphaFoldDB" id="A0AAP2CL57"/>
<gene>
    <name evidence="2" type="ORF">KI659_14705</name>
</gene>
<dbReference type="Pfam" id="PF09603">
    <property type="entry name" value="Fib_succ_major"/>
    <property type="match status" value="1"/>
</dbReference>
<keyword evidence="3" id="KW-1185">Reference proteome</keyword>
<evidence type="ECO:0000259" key="1">
    <source>
        <dbReference type="Pfam" id="PF09603"/>
    </source>
</evidence>
<name>A0AAP2CL57_9BACT</name>
<dbReference type="InterPro" id="IPR011871">
    <property type="entry name" value="Fib_succ_major"/>
</dbReference>
<organism evidence="2 3">
    <name type="scientific">Litoribacter ruber</name>
    <dbReference type="NCBI Taxonomy" id="702568"/>
    <lineage>
        <taxon>Bacteria</taxon>
        <taxon>Pseudomonadati</taxon>
        <taxon>Bacteroidota</taxon>
        <taxon>Cytophagia</taxon>
        <taxon>Cytophagales</taxon>
        <taxon>Cyclobacteriaceae</taxon>
        <taxon>Litoribacter</taxon>
    </lineage>
</organism>
<dbReference type="EMBL" id="JAHCMY010000010">
    <property type="protein sequence ID" value="MBS9525266.1"/>
    <property type="molecule type" value="Genomic_DNA"/>
</dbReference>
<feature type="domain" description="Fibrobacter succinogenes major paralogous" evidence="1">
    <location>
        <begin position="252"/>
        <end position="455"/>
    </location>
</feature>
<dbReference type="Proteomes" id="UP001319104">
    <property type="component" value="Unassembled WGS sequence"/>
</dbReference>
<protein>
    <submittedName>
        <fullName evidence="2">Fibrobacter succinogenes major paralogous domain-containing protein</fullName>
    </submittedName>
</protein>
<evidence type="ECO:0000313" key="2">
    <source>
        <dbReference type="EMBL" id="MBS9525266.1"/>
    </source>
</evidence>